<dbReference type="InterPro" id="IPR028091">
    <property type="entry name" value="FAM91_N_dom"/>
</dbReference>
<feature type="compositionally biased region" description="Polar residues" evidence="2">
    <location>
        <begin position="347"/>
        <end position="358"/>
    </location>
</feature>
<evidence type="ECO:0000256" key="1">
    <source>
        <dbReference type="ARBA" id="ARBA00010319"/>
    </source>
</evidence>
<dbReference type="InterPro" id="IPR039199">
    <property type="entry name" value="FAM91"/>
</dbReference>
<feature type="region of interest" description="Disordered" evidence="2">
    <location>
        <begin position="682"/>
        <end position="718"/>
    </location>
</feature>
<dbReference type="InterPro" id="IPR028097">
    <property type="entry name" value="FAM91_C_dom"/>
</dbReference>
<evidence type="ECO:0000313" key="5">
    <source>
        <dbReference type="Proteomes" id="UP000694845"/>
    </source>
</evidence>
<evidence type="ECO:0000256" key="2">
    <source>
        <dbReference type="SAM" id="MobiDB-lite"/>
    </source>
</evidence>
<dbReference type="AlphaFoldDB" id="A0A8B7YAF3"/>
<sequence length="863" mass="96327">MNAEVEFHIRNNYPWSKLPANVKQILGQSQKEYEKLVVNFSVKNQLRYKGNLVRTVRRDEKKYYEELLKYSADHLMLYPYHLSDIMVKGLRNTPFAYYLRMMHSIMSGEKSYDSLPNFTAADCLRLLGIGRNQYIDIMNQCRSSKPSLSRSGSFNKFFRRRPIKDLLPVKPVDSVILEPWWIVQAGYITEDDIKAVSISEKNTIDKIIDVGAQLAGTLDYYIAHKLYTKGLVYMDVPIEDDDCIIVPPLEGFVMNRLQGDYFETLLYKIFVSIDEHTTVAELSNVLQIDLQLVKNAVSMYCRLGFARRKGQELDPEALHPSWQDAEQNTSKKAISDDLLLIDWSSTPQEAKVSPTDSQTAISDSASIEDSETSSSGIISSVGSGHSKRIAFLFDSTLTAFLMMGNLSPSLDVNLFTGLKSHAVTMFEVGKLSDESLESFLMELDRVPINSVAEGEAQRYFEHAVTLKNTITFLRYNKNISPDLERYGSGLGIDLLRCESLLGLDPATCSRVLQKNYELLVSMAPLSNEIRPVSSCVPQHIGPAIPEVNSVWFKLYIYHLVKNGPPTLLLVKGTRLRYLPDMFQEYDRLLITTWGHDPGLVATSNALLTINDALAHSAVLIQGHGWVTDGRTFHIPFPLSEDQDKGGSTLAWMERHPAVSALAKILDLRHTCGYITLLNSGKPQDRIPKGHPTSHPTTDGVTEPLPEGRTTAATAEQSRDLTDSNLAVAQVAKQSLTLPVSSPMHDGSANCHGNKFKDADWSLLGVCFGIPLFGDEINRMVCAKVAKFGLCQRESLSQLLHSSRKLSLYLLNFIAEQQDMPVVPDLPPEASLPSSPSAVSAPSLPYPTRNLAFINNKLQVWNAS</sequence>
<proteinExistence type="inferred from homology"/>
<dbReference type="Pfam" id="PF14647">
    <property type="entry name" value="FAM91_N"/>
    <property type="match status" value="1"/>
</dbReference>
<dbReference type="Pfam" id="PF14648">
    <property type="entry name" value="FAM91_C"/>
    <property type="match status" value="1"/>
</dbReference>
<protein>
    <submittedName>
        <fullName evidence="6 7">Protein FAM91A1-like isoform X1</fullName>
    </submittedName>
</protein>
<evidence type="ECO:0000259" key="3">
    <source>
        <dbReference type="Pfam" id="PF14647"/>
    </source>
</evidence>
<dbReference type="RefSeq" id="XP_022089532.1">
    <property type="nucleotide sequence ID" value="XM_022233840.1"/>
</dbReference>
<name>A0A8B7YAF3_ACAPL</name>
<reference evidence="6 7" key="1">
    <citation type="submission" date="2025-04" db="UniProtKB">
        <authorList>
            <consortium name="RefSeq"/>
        </authorList>
    </citation>
    <scope>IDENTIFICATION</scope>
</reference>
<evidence type="ECO:0000313" key="7">
    <source>
        <dbReference type="RefSeq" id="XP_022089533.1"/>
    </source>
</evidence>
<feature type="domain" description="FAM91 N-terminal" evidence="3">
    <location>
        <begin position="8"/>
        <end position="323"/>
    </location>
</feature>
<dbReference type="RefSeq" id="XP_022089533.1">
    <property type="nucleotide sequence ID" value="XM_022233841.1"/>
</dbReference>
<dbReference type="PANTHER" id="PTHR28441:SF2">
    <property type="entry name" value="PROTEIN FAM91A1"/>
    <property type="match status" value="1"/>
</dbReference>
<dbReference type="KEGG" id="aplc:110978674"/>
<dbReference type="GeneID" id="110978674"/>
<evidence type="ECO:0000313" key="6">
    <source>
        <dbReference type="RefSeq" id="XP_022089532.1"/>
    </source>
</evidence>
<keyword evidence="5" id="KW-1185">Reference proteome</keyword>
<feature type="domain" description="FAM91 C-terminal" evidence="4">
    <location>
        <begin position="385"/>
        <end position="858"/>
    </location>
</feature>
<dbReference type="Proteomes" id="UP000694845">
    <property type="component" value="Unplaced"/>
</dbReference>
<accession>A0A8B7YAF3</accession>
<dbReference type="PANTHER" id="PTHR28441">
    <property type="entry name" value="PROTEIN FAM91A1"/>
    <property type="match status" value="1"/>
</dbReference>
<comment type="similarity">
    <text evidence="1">Belongs to the FAM91 family.</text>
</comment>
<dbReference type="OrthoDB" id="275996at2759"/>
<feature type="region of interest" description="Disordered" evidence="2">
    <location>
        <begin position="347"/>
        <end position="380"/>
    </location>
</feature>
<gene>
    <name evidence="6 7" type="primary">LOC110978674</name>
</gene>
<dbReference type="OMA" id="HYESFPF"/>
<organism evidence="5 6">
    <name type="scientific">Acanthaster planci</name>
    <name type="common">Crown-of-thorns starfish</name>
    <dbReference type="NCBI Taxonomy" id="133434"/>
    <lineage>
        <taxon>Eukaryota</taxon>
        <taxon>Metazoa</taxon>
        <taxon>Echinodermata</taxon>
        <taxon>Eleutherozoa</taxon>
        <taxon>Asterozoa</taxon>
        <taxon>Asteroidea</taxon>
        <taxon>Valvatacea</taxon>
        <taxon>Valvatida</taxon>
        <taxon>Acanthasteridae</taxon>
        <taxon>Acanthaster</taxon>
    </lineage>
</organism>
<dbReference type="CTD" id="157769"/>
<evidence type="ECO:0000259" key="4">
    <source>
        <dbReference type="Pfam" id="PF14648"/>
    </source>
</evidence>